<evidence type="ECO:0000313" key="9">
    <source>
        <dbReference type="EMBL" id="KAF5247229.1"/>
    </source>
</evidence>
<sequence>MAHSSESILHRKDGPMSWPLWWRLIMMGNLSFFVMMGQVLGASIPPMLLPLVKDMHVSSTKISQLASWGTLCIGLGNIWALPTVAYIGSRYTILIGLAVFTAGFFWQARAQSYESLLAARVIGGLGGGVVEALGPVVVVLLFPREYVARAMSVYTWALGAGAVFGPLITGYAVDNLGSWRYPNYIFGGICALNLIVMILMFPEPLTNIRVPGDPGRSDIAMESADEEKVSEPKEPLEEVGNAQQYETRPASVATFEPCKPGALWFRRSFFLTLKHNHPPPNFFYLVVEPFKILVSPAVIITVLLFGFSIAGTIATSILVSITFSQPPWLWTSGQVGLYNIAPLLGLIAGMPFGGAGADWLAERHLRRHGEFKPESVLPVLLPFAIATPVATTLIGVGFQRGWHWAVVGLFWAILNANLTGGCNVLISYCTESYPKKAIQIGVVVNVIKNVIGFGVSYSTLDWWMRDKYFMFLTVALVIFVLFIAAVPLWISGPNITRKTKTWVRYEEDE</sequence>
<evidence type="ECO:0000256" key="1">
    <source>
        <dbReference type="ARBA" id="ARBA00004141"/>
    </source>
</evidence>
<feature type="transmembrane region" description="Helical" evidence="7">
    <location>
        <begin position="20"/>
        <end position="45"/>
    </location>
</feature>
<accession>A0A8H4ZI89</accession>
<feature type="region of interest" description="Disordered" evidence="6">
    <location>
        <begin position="219"/>
        <end position="241"/>
    </location>
</feature>
<feature type="transmembrane region" description="Helical" evidence="7">
    <location>
        <begin position="153"/>
        <end position="172"/>
    </location>
</feature>
<keyword evidence="4 7" id="KW-0472">Membrane</keyword>
<keyword evidence="2 7" id="KW-0812">Transmembrane</keyword>
<dbReference type="InterPro" id="IPR020846">
    <property type="entry name" value="MFS_dom"/>
</dbReference>
<feature type="transmembrane region" description="Helical" evidence="7">
    <location>
        <begin position="335"/>
        <end position="355"/>
    </location>
</feature>
<organism evidence="9 10">
    <name type="scientific">Fusarium anthophilum</name>
    <dbReference type="NCBI Taxonomy" id="48485"/>
    <lineage>
        <taxon>Eukaryota</taxon>
        <taxon>Fungi</taxon>
        <taxon>Dikarya</taxon>
        <taxon>Ascomycota</taxon>
        <taxon>Pezizomycotina</taxon>
        <taxon>Sordariomycetes</taxon>
        <taxon>Hypocreomycetidae</taxon>
        <taxon>Hypocreales</taxon>
        <taxon>Nectriaceae</taxon>
        <taxon>Fusarium</taxon>
        <taxon>Fusarium fujikuroi species complex</taxon>
    </lineage>
</organism>
<dbReference type="GO" id="GO:0022857">
    <property type="term" value="F:transmembrane transporter activity"/>
    <property type="evidence" value="ECO:0007669"/>
    <property type="project" value="InterPro"/>
</dbReference>
<evidence type="ECO:0000256" key="5">
    <source>
        <dbReference type="ARBA" id="ARBA00023180"/>
    </source>
</evidence>
<comment type="caution">
    <text evidence="9">The sequence shown here is derived from an EMBL/GenBank/DDBJ whole genome shotgun (WGS) entry which is preliminary data.</text>
</comment>
<dbReference type="PANTHER" id="PTHR23502">
    <property type="entry name" value="MAJOR FACILITATOR SUPERFAMILY"/>
    <property type="match status" value="1"/>
</dbReference>
<evidence type="ECO:0000256" key="6">
    <source>
        <dbReference type="SAM" id="MobiDB-lite"/>
    </source>
</evidence>
<feature type="transmembrane region" description="Helical" evidence="7">
    <location>
        <begin position="297"/>
        <end position="323"/>
    </location>
</feature>
<feature type="transmembrane region" description="Helical" evidence="7">
    <location>
        <begin position="65"/>
        <end position="84"/>
    </location>
</feature>
<name>A0A8H4ZI89_9HYPO</name>
<feature type="compositionally biased region" description="Basic and acidic residues" evidence="6">
    <location>
        <begin position="226"/>
        <end position="236"/>
    </location>
</feature>
<feature type="domain" description="Major facilitator superfamily (MFS) profile" evidence="8">
    <location>
        <begin position="24"/>
        <end position="493"/>
    </location>
</feature>
<protein>
    <recommendedName>
        <fullName evidence="8">Major facilitator superfamily (MFS) profile domain-containing protein</fullName>
    </recommendedName>
</protein>
<evidence type="ECO:0000313" key="10">
    <source>
        <dbReference type="Proteomes" id="UP000573603"/>
    </source>
</evidence>
<feature type="transmembrane region" description="Helical" evidence="7">
    <location>
        <begin position="438"/>
        <end position="457"/>
    </location>
</feature>
<evidence type="ECO:0000256" key="7">
    <source>
        <dbReference type="SAM" id="Phobius"/>
    </source>
</evidence>
<evidence type="ECO:0000256" key="4">
    <source>
        <dbReference type="ARBA" id="ARBA00023136"/>
    </source>
</evidence>
<dbReference type="InterPro" id="IPR011701">
    <property type="entry name" value="MFS"/>
</dbReference>
<dbReference type="Proteomes" id="UP000573603">
    <property type="component" value="Unassembled WGS sequence"/>
</dbReference>
<feature type="transmembrane region" description="Helical" evidence="7">
    <location>
        <begin position="91"/>
        <end position="109"/>
    </location>
</feature>
<evidence type="ECO:0000256" key="2">
    <source>
        <dbReference type="ARBA" id="ARBA00022692"/>
    </source>
</evidence>
<keyword evidence="10" id="KW-1185">Reference proteome</keyword>
<dbReference type="PANTHER" id="PTHR23502:SF160">
    <property type="entry name" value="MAJOR FACILITATOR SUPERFAMILY (MFS) PROFILE DOMAIN-CONTAINING PROTEIN-RELATED"/>
    <property type="match status" value="1"/>
</dbReference>
<keyword evidence="3 7" id="KW-1133">Transmembrane helix</keyword>
<dbReference type="EMBL" id="JABEVY010000142">
    <property type="protein sequence ID" value="KAF5247229.1"/>
    <property type="molecule type" value="Genomic_DNA"/>
</dbReference>
<reference evidence="9 10" key="1">
    <citation type="journal article" date="2020" name="BMC Genomics">
        <title>Correction to: Identification and distribution of gene clusters required for synthesis of sphingolipid metabolism inhibitors in diverse species of the filamentous fungus Fusarium.</title>
        <authorList>
            <person name="Kim H.S."/>
            <person name="Lohmar J.M."/>
            <person name="Busman M."/>
            <person name="Brown D.W."/>
            <person name="Naumann T.A."/>
            <person name="Divon H.H."/>
            <person name="Lysoe E."/>
            <person name="Uhlig S."/>
            <person name="Proctor R.H."/>
        </authorList>
    </citation>
    <scope>NUCLEOTIDE SEQUENCE [LARGE SCALE GENOMIC DNA]</scope>
    <source>
        <strain evidence="9 10">NRRL 25214</strain>
    </source>
</reference>
<feature type="transmembrane region" description="Helical" evidence="7">
    <location>
        <begin position="376"/>
        <end position="398"/>
    </location>
</feature>
<dbReference type="SUPFAM" id="SSF103473">
    <property type="entry name" value="MFS general substrate transporter"/>
    <property type="match status" value="1"/>
</dbReference>
<keyword evidence="5" id="KW-0325">Glycoprotein</keyword>
<proteinExistence type="predicted"/>
<evidence type="ECO:0000256" key="3">
    <source>
        <dbReference type="ARBA" id="ARBA00022989"/>
    </source>
</evidence>
<feature type="transmembrane region" description="Helical" evidence="7">
    <location>
        <begin position="121"/>
        <end position="141"/>
    </location>
</feature>
<evidence type="ECO:0000259" key="8">
    <source>
        <dbReference type="PROSITE" id="PS50850"/>
    </source>
</evidence>
<comment type="subcellular location">
    <subcellularLocation>
        <location evidence="1">Membrane</location>
        <topology evidence="1">Multi-pass membrane protein</topology>
    </subcellularLocation>
</comment>
<dbReference type="AlphaFoldDB" id="A0A8H4ZI89"/>
<gene>
    <name evidence="9" type="ORF">FANTH_6486</name>
</gene>
<dbReference type="GO" id="GO:0005886">
    <property type="term" value="C:plasma membrane"/>
    <property type="evidence" value="ECO:0007669"/>
    <property type="project" value="TreeGrafter"/>
</dbReference>
<dbReference type="Gene3D" id="1.20.1250.20">
    <property type="entry name" value="MFS general substrate transporter like domains"/>
    <property type="match status" value="1"/>
</dbReference>
<dbReference type="PROSITE" id="PS50850">
    <property type="entry name" value="MFS"/>
    <property type="match status" value="1"/>
</dbReference>
<feature type="transmembrane region" description="Helical" evidence="7">
    <location>
        <begin position="469"/>
        <end position="490"/>
    </location>
</feature>
<dbReference type="InterPro" id="IPR036259">
    <property type="entry name" value="MFS_trans_sf"/>
</dbReference>
<feature type="transmembrane region" description="Helical" evidence="7">
    <location>
        <begin position="184"/>
        <end position="201"/>
    </location>
</feature>
<feature type="transmembrane region" description="Helical" evidence="7">
    <location>
        <begin position="404"/>
        <end position="426"/>
    </location>
</feature>
<dbReference type="Pfam" id="PF07690">
    <property type="entry name" value="MFS_1"/>
    <property type="match status" value="1"/>
</dbReference>